<comment type="catalytic activity">
    <reaction evidence="1">
        <text>a long-chain fatty acyl-CoA + 2 NADPH + 2 H(+) = a long-chain primary fatty alcohol + 2 NADP(+) + CoA</text>
        <dbReference type="Rhea" id="RHEA:52716"/>
        <dbReference type="ChEBI" id="CHEBI:15378"/>
        <dbReference type="ChEBI" id="CHEBI:57287"/>
        <dbReference type="ChEBI" id="CHEBI:57783"/>
        <dbReference type="ChEBI" id="CHEBI:58349"/>
        <dbReference type="ChEBI" id="CHEBI:77396"/>
        <dbReference type="ChEBI" id="CHEBI:83139"/>
        <dbReference type="EC" id="1.2.1.84"/>
    </reaction>
</comment>
<proteinExistence type="inferred from homology"/>
<keyword evidence="1" id="KW-0443">Lipid metabolism</keyword>
<dbReference type="SUPFAM" id="SSF51735">
    <property type="entry name" value="NAD(P)-binding Rossmann-fold domains"/>
    <property type="match status" value="1"/>
</dbReference>
<dbReference type="InterPro" id="IPR026055">
    <property type="entry name" value="FAR"/>
</dbReference>
<keyword evidence="4" id="KW-1185">Reference proteome</keyword>
<dbReference type="Pfam" id="PF07993">
    <property type="entry name" value="NAD_binding_4"/>
    <property type="match status" value="2"/>
</dbReference>
<feature type="domain" description="Thioester reductase (TE)" evidence="2">
    <location>
        <begin position="101"/>
        <end position="278"/>
    </location>
</feature>
<dbReference type="EC" id="1.2.1.84" evidence="1"/>
<evidence type="ECO:0000313" key="4">
    <source>
        <dbReference type="Proteomes" id="UP001227230"/>
    </source>
</evidence>
<dbReference type="InterPro" id="IPR013120">
    <property type="entry name" value="FAR_NAD-bd"/>
</dbReference>
<organism evidence="3 4">
    <name type="scientific">Vitis vinifera</name>
    <name type="common">Grape</name>
    <dbReference type="NCBI Taxonomy" id="29760"/>
    <lineage>
        <taxon>Eukaryota</taxon>
        <taxon>Viridiplantae</taxon>
        <taxon>Streptophyta</taxon>
        <taxon>Embryophyta</taxon>
        <taxon>Tracheophyta</taxon>
        <taxon>Spermatophyta</taxon>
        <taxon>Magnoliopsida</taxon>
        <taxon>eudicotyledons</taxon>
        <taxon>Gunneridae</taxon>
        <taxon>Pentapetalae</taxon>
        <taxon>rosids</taxon>
        <taxon>Vitales</taxon>
        <taxon>Vitaceae</taxon>
        <taxon>Viteae</taxon>
        <taxon>Vitis</taxon>
    </lineage>
</organism>
<keyword evidence="1" id="KW-0444">Lipid biosynthesis</keyword>
<keyword evidence="1" id="KW-0560">Oxidoreductase</keyword>
<keyword evidence="1" id="KW-0521">NADP</keyword>
<accession>A0ABY9BYW6</accession>
<comment type="similarity">
    <text evidence="1">Belongs to the fatty acyl-CoA reductase family.</text>
</comment>
<sequence length="496" mass="55712">MMTSFFKTSVIELKAVQKSSPVHRNDHGYGTNITTSLWKRKHTGIFCCQSGESDRALMQQSKTQKVRALKEMAVSTTTTPNTSITNGLGILQFLAGKTYFITGATGLLAKAVVEKILRRAPDVGKIFILIKAKNKEAAVDRLKTEIINSELFECLKQRHGKYYQDFMLSKLAPVVGNLCESDLGIDANLISEIAEEVDVIINSAANTNFEERYDVSLHANTIGPCRLMDFAKKYCKNLRVFLHVSTAYVNGEREGMITEKPFYMGESIAREKVASEFLPLSYPALDVDDEIKIALDSKVAFEGNLEDQKMKELGLERMLDPMILSYGKGNLPSFLVNPEVVIDMIPVDMVVNAIIAAMAKHGIAGKPGIKVYHVGSSAVNLLPLGDLFKYSYEHFICSPINMDTEGKTTDMKEMKFFSSMDDFSSHMQTEIVQQRRLAISGNNASQRLERKCKMIVEHAINLARVYQPHMFFRGRFDNSNTHKIMEGMSEEEMKRF</sequence>
<name>A0ABY9BYW6_VITVI</name>
<dbReference type="Proteomes" id="UP001227230">
    <property type="component" value="Chromosome 5"/>
</dbReference>
<dbReference type="PANTHER" id="PTHR11011:SF45">
    <property type="entry name" value="FATTY ACYL-COA REDUCTASE CG8306-RELATED"/>
    <property type="match status" value="1"/>
</dbReference>
<protein>
    <recommendedName>
        <fullName evidence="1">Fatty acyl-CoA reductase</fullName>
        <ecNumber evidence="1">1.2.1.84</ecNumber>
    </recommendedName>
</protein>
<dbReference type="InterPro" id="IPR036291">
    <property type="entry name" value="NAD(P)-bd_dom_sf"/>
</dbReference>
<evidence type="ECO:0000313" key="3">
    <source>
        <dbReference type="EMBL" id="WJZ88000.1"/>
    </source>
</evidence>
<dbReference type="PANTHER" id="PTHR11011">
    <property type="entry name" value="MALE STERILITY PROTEIN 2-RELATED"/>
    <property type="match status" value="1"/>
</dbReference>
<reference evidence="3 4" key="1">
    <citation type="journal article" date="2023" name="Hortic Res">
        <title>The complete reference genome for grapevine (Vitis vinifera L.) genetics and breeding.</title>
        <authorList>
            <person name="Shi X."/>
            <person name="Cao S."/>
            <person name="Wang X."/>
            <person name="Huang S."/>
            <person name="Wang Y."/>
            <person name="Liu Z."/>
            <person name="Liu W."/>
            <person name="Leng X."/>
            <person name="Peng Y."/>
            <person name="Wang N."/>
            <person name="Wang Y."/>
            <person name="Ma Z."/>
            <person name="Xu X."/>
            <person name="Zhang F."/>
            <person name="Xue H."/>
            <person name="Zhong H."/>
            <person name="Wang Y."/>
            <person name="Zhang K."/>
            <person name="Velt A."/>
            <person name="Avia K."/>
            <person name="Holtgrawe D."/>
            <person name="Grimplet J."/>
            <person name="Matus J.T."/>
            <person name="Ware D."/>
            <person name="Wu X."/>
            <person name="Wang H."/>
            <person name="Liu C."/>
            <person name="Fang Y."/>
            <person name="Rustenholz C."/>
            <person name="Cheng Z."/>
            <person name="Xiao H."/>
            <person name="Zhou Y."/>
        </authorList>
    </citation>
    <scope>NUCLEOTIDE SEQUENCE [LARGE SCALE GENOMIC DNA]</scope>
    <source>
        <strain evidence="4">cv. Pinot noir / PN40024</strain>
        <tissue evidence="3">Leaf</tissue>
    </source>
</reference>
<feature type="domain" description="Thioester reductase (TE)" evidence="2">
    <location>
        <begin position="318"/>
        <end position="354"/>
    </location>
</feature>
<dbReference type="EMBL" id="CP126652">
    <property type="protein sequence ID" value="WJZ88000.1"/>
    <property type="molecule type" value="Genomic_DNA"/>
</dbReference>
<dbReference type="Gene3D" id="3.40.50.720">
    <property type="entry name" value="NAD(P)-binding Rossmann-like Domain"/>
    <property type="match status" value="2"/>
</dbReference>
<evidence type="ECO:0000259" key="2">
    <source>
        <dbReference type="Pfam" id="PF07993"/>
    </source>
</evidence>
<evidence type="ECO:0000256" key="1">
    <source>
        <dbReference type="RuleBase" id="RU363097"/>
    </source>
</evidence>
<dbReference type="CDD" id="cd05236">
    <property type="entry name" value="FAR-N_SDR_e"/>
    <property type="match status" value="1"/>
</dbReference>
<gene>
    <name evidence="3" type="ORF">VitviT2T_007339</name>
</gene>
<comment type="function">
    <text evidence="1">Catalyzes the reduction of fatty acyl-CoA to fatty alcohols.</text>
</comment>